<dbReference type="InterPro" id="IPR024601">
    <property type="entry name" value="Peptidase_M1_pepN_C"/>
</dbReference>
<evidence type="ECO:0000256" key="8">
    <source>
        <dbReference type="ARBA" id="ARBA00022723"/>
    </source>
</evidence>
<evidence type="ECO:0000256" key="13">
    <source>
        <dbReference type="NCBIfam" id="TIGR02414"/>
    </source>
</evidence>
<feature type="domain" description="Peptidase M1 membrane alanine aminopeptidase" evidence="14">
    <location>
        <begin position="228"/>
        <end position="439"/>
    </location>
</feature>
<evidence type="ECO:0000313" key="19">
    <source>
        <dbReference type="Proteomes" id="UP000231658"/>
    </source>
</evidence>
<evidence type="ECO:0000256" key="7">
    <source>
        <dbReference type="ARBA" id="ARBA00022670"/>
    </source>
</evidence>
<dbReference type="OrthoDB" id="100605at2"/>
<keyword evidence="7" id="KW-0645">Protease</keyword>
<dbReference type="PANTHER" id="PTHR46322:SF1">
    <property type="entry name" value="PUROMYCIN-SENSITIVE AMINOPEPTIDASE"/>
    <property type="match status" value="1"/>
</dbReference>
<protein>
    <recommendedName>
        <fullName evidence="5 13">Aminopeptidase N</fullName>
        <ecNumber evidence="4 13">3.4.11.2</ecNumber>
    </recommendedName>
</protein>
<evidence type="ECO:0000256" key="1">
    <source>
        <dbReference type="ARBA" id="ARBA00000098"/>
    </source>
</evidence>
<feature type="domain" description="Peptidase M1 alanyl aminopeptidase C-terminal" evidence="16">
    <location>
        <begin position="544"/>
        <end position="866"/>
    </location>
</feature>
<dbReference type="SUPFAM" id="SSF63737">
    <property type="entry name" value="Leukotriene A4 hydrolase N-terminal domain"/>
    <property type="match status" value="1"/>
</dbReference>
<dbReference type="GO" id="GO:0006508">
    <property type="term" value="P:proteolysis"/>
    <property type="evidence" value="ECO:0007669"/>
    <property type="project" value="UniProtKB-UniRule"/>
</dbReference>
<keyword evidence="6 18" id="KW-0031">Aminopeptidase</keyword>
<evidence type="ECO:0000256" key="2">
    <source>
        <dbReference type="ARBA" id="ARBA00001947"/>
    </source>
</evidence>
<evidence type="ECO:0000256" key="4">
    <source>
        <dbReference type="ARBA" id="ARBA00012564"/>
    </source>
</evidence>
<dbReference type="Gene3D" id="2.60.40.1840">
    <property type="match status" value="1"/>
</dbReference>
<feature type="domain" description="Aminopeptidase N-like N-terminal" evidence="17">
    <location>
        <begin position="86"/>
        <end position="189"/>
    </location>
</feature>
<dbReference type="InterPro" id="IPR045357">
    <property type="entry name" value="Aminopeptidase_N-like_N"/>
</dbReference>
<dbReference type="InterPro" id="IPR027268">
    <property type="entry name" value="Peptidase_M4/M1_CTD_sf"/>
</dbReference>
<dbReference type="Pfam" id="PF11940">
    <property type="entry name" value="DUF3458"/>
    <property type="match status" value="1"/>
</dbReference>
<comment type="catalytic activity">
    <reaction evidence="1">
        <text>Release of an N-terminal amino acid, Xaa-|-Yaa- from a peptide, amide or arylamide. Xaa is preferably Ala, but may be most amino acids including Pro (slow action). When a terminal hydrophobic residue is followed by a prolyl residue, the two may be released as an intact Xaa-Pro dipeptide.</text>
        <dbReference type="EC" id="3.4.11.2"/>
    </reaction>
</comment>
<keyword evidence="19" id="KW-1185">Reference proteome</keyword>
<gene>
    <name evidence="18" type="primary">pepN</name>
    <name evidence="18" type="ORF">MTBPR1_50151</name>
</gene>
<dbReference type="InterPro" id="IPR042097">
    <property type="entry name" value="Aminopeptidase_N-like_N_sf"/>
</dbReference>
<reference evidence="18 19" key="1">
    <citation type="submission" date="2016-07" db="EMBL/GenBank/DDBJ databases">
        <authorList>
            <person name="Lefevre C.T."/>
        </authorList>
    </citation>
    <scope>NUCLEOTIDE SEQUENCE [LARGE SCALE GENOMIC DNA]</scope>
    <source>
        <strain evidence="18">PR1</strain>
    </source>
</reference>
<organism evidence="18 19">
    <name type="scientific">Candidatus Terasakiella magnetica</name>
    <dbReference type="NCBI Taxonomy" id="1867952"/>
    <lineage>
        <taxon>Bacteria</taxon>
        <taxon>Pseudomonadati</taxon>
        <taxon>Pseudomonadota</taxon>
        <taxon>Alphaproteobacteria</taxon>
        <taxon>Rhodospirillales</taxon>
        <taxon>Terasakiellaceae</taxon>
        <taxon>Terasakiella</taxon>
    </lineage>
</organism>
<evidence type="ECO:0000259" key="14">
    <source>
        <dbReference type="Pfam" id="PF01433"/>
    </source>
</evidence>
<dbReference type="Proteomes" id="UP000231658">
    <property type="component" value="Unassembled WGS sequence"/>
</dbReference>
<evidence type="ECO:0000259" key="15">
    <source>
        <dbReference type="Pfam" id="PF11940"/>
    </source>
</evidence>
<evidence type="ECO:0000256" key="11">
    <source>
        <dbReference type="ARBA" id="ARBA00023049"/>
    </source>
</evidence>
<dbReference type="FunFam" id="2.60.40.1730:FF:000005">
    <property type="entry name" value="Aminopeptidase N"/>
    <property type="match status" value="1"/>
</dbReference>
<dbReference type="Pfam" id="PF17900">
    <property type="entry name" value="Peptidase_M1_N"/>
    <property type="match status" value="1"/>
</dbReference>
<sequence>MKTDQPQSIRLEDYRAPDYLVDNVDLVFDLEPESTRVLCATTYYAANDEGAPLVLDGEDLTLLNIALDGRTLGETEYSIENNQLTLTDLPERFELVIETEINPKGNTQLSGLYQSSGNYCTQCEAQGFRRITYFQDRPDVMARYNVTIIADKTACPVMLSNGNLIDQSDLDETQHAAVWEDPFPKPSYLFALVAGDLAMVEDTYKTSSGRDVDLRIFVEHGNEDRCSWAMESLKASMKWDEERFGLEYDLDLYNIVAVSDFNMGAMENKSLNVFNTKYVLAKSDTATDQDYAGIEAVIAHEYFHNWTGNRVTCRDWFQLSLKEGLTVFRDQEFSSDMRSRACERISNVKVLRAGQFPEDGGPLAHPVRPESYIAIDNFYTATVYNKGSEVIRMMHTLLGEENFRKGMDLYFERHDGEAVTCDDFAAAMQDASNIDLTQFKLWYSQAGTPDVSASWAYDEAAKQFDLTLSQHLGATPGQETKETMHMPISIGLIGPDGEDMVSDVLSLTQAEQTFTFKEIASKPVVSLNRGFSAPIKFKADYSREELAFLMAHDSDDFARWEAAQSYGTLLLLDMIKAHQEGRAFEKDAPFIEALRKTLHNENLDAEFIALCLQLPVESYLAEQMDVIDVEAIHAAREALRGFIATDLQDDLLETFRNLRSDAPYSPDAKSAGLRSLKNICLAYLSELDDPACMGLITAQYHNGDNMTDRMAALGILSNKDVSAREEALSDFYSRYKNDPLVVDKWLAVQAMSSLPTTLDTVKSLMEHDAFSIKNPNKVRSLIGVFAHANQLNFHRADGSGYEFHTSRILELDKINPQIAARMVAPLGKWRRFDTMRQDLMKAQLQRIIDTDGLSNDTFEMASKSLN</sequence>
<evidence type="ECO:0000256" key="5">
    <source>
        <dbReference type="ARBA" id="ARBA00015611"/>
    </source>
</evidence>
<dbReference type="NCBIfam" id="TIGR02414">
    <property type="entry name" value="pepN_proteo"/>
    <property type="match status" value="1"/>
</dbReference>
<dbReference type="FunFam" id="2.60.40.1840:FF:000001">
    <property type="entry name" value="Aminopeptidase N"/>
    <property type="match status" value="1"/>
</dbReference>
<accession>A0A1C3RJE7</accession>
<evidence type="ECO:0000259" key="17">
    <source>
        <dbReference type="Pfam" id="PF17900"/>
    </source>
</evidence>
<proteinExistence type="inferred from homology"/>
<dbReference type="EMBL" id="FLYE01000044">
    <property type="protein sequence ID" value="SCA57395.1"/>
    <property type="molecule type" value="Genomic_DNA"/>
</dbReference>
<comment type="similarity">
    <text evidence="3">Belongs to the peptidase M1 family.</text>
</comment>
<dbReference type="InterPro" id="IPR014782">
    <property type="entry name" value="Peptidase_M1_dom"/>
</dbReference>
<evidence type="ECO:0000256" key="6">
    <source>
        <dbReference type="ARBA" id="ARBA00022438"/>
    </source>
</evidence>
<dbReference type="Gene3D" id="2.60.40.1730">
    <property type="entry name" value="tricorn interacting facor f3 domain"/>
    <property type="match status" value="1"/>
</dbReference>
<keyword evidence="11" id="KW-0482">Metalloprotease</keyword>
<dbReference type="FunFam" id="3.30.2010.30:FF:000002">
    <property type="entry name" value="Putative aminopeptidase N"/>
    <property type="match status" value="1"/>
</dbReference>
<dbReference type="STRING" id="1867952.MTBPR1_50151"/>
<dbReference type="Gene3D" id="1.25.50.10">
    <property type="entry name" value="Peptidase M1, alanyl aminopeptidase, C-terminal domain"/>
    <property type="match status" value="1"/>
</dbReference>
<dbReference type="GO" id="GO:0008270">
    <property type="term" value="F:zinc ion binding"/>
    <property type="evidence" value="ECO:0007669"/>
    <property type="project" value="InterPro"/>
</dbReference>
<evidence type="ECO:0000313" key="18">
    <source>
        <dbReference type="EMBL" id="SCA57395.1"/>
    </source>
</evidence>
<dbReference type="AlphaFoldDB" id="A0A1C3RJE7"/>
<dbReference type="PANTHER" id="PTHR46322">
    <property type="entry name" value="PUROMYCIN-SENSITIVE AMINOPEPTIDASE"/>
    <property type="match status" value="1"/>
</dbReference>
<evidence type="ECO:0000256" key="9">
    <source>
        <dbReference type="ARBA" id="ARBA00022801"/>
    </source>
</evidence>
<comment type="function">
    <text evidence="12">Aminopeptidase N is involved in the degradation of intracellular peptides generated by protein breakdown during normal growth as well as in response to nutrient starvation.</text>
</comment>
<dbReference type="Gene3D" id="1.10.390.10">
    <property type="entry name" value="Neutral Protease Domain 2"/>
    <property type="match status" value="1"/>
</dbReference>
<dbReference type="Gene3D" id="3.30.2010.30">
    <property type="match status" value="1"/>
</dbReference>
<keyword evidence="10" id="KW-0862">Zinc</keyword>
<dbReference type="Pfam" id="PF17432">
    <property type="entry name" value="DUF3458_C"/>
    <property type="match status" value="1"/>
</dbReference>
<name>A0A1C3RJE7_9PROT</name>
<keyword evidence="8" id="KW-0479">Metal-binding</keyword>
<evidence type="ECO:0000256" key="3">
    <source>
        <dbReference type="ARBA" id="ARBA00010136"/>
    </source>
</evidence>
<dbReference type="GO" id="GO:0008237">
    <property type="term" value="F:metallopeptidase activity"/>
    <property type="evidence" value="ECO:0007669"/>
    <property type="project" value="UniProtKB-UniRule"/>
</dbReference>
<dbReference type="FunFam" id="1.10.390.10:FF:000002">
    <property type="entry name" value="Aminopeptidase N"/>
    <property type="match status" value="1"/>
</dbReference>
<dbReference type="EC" id="3.4.11.2" evidence="4 13"/>
<evidence type="ECO:0000259" key="16">
    <source>
        <dbReference type="Pfam" id="PF17432"/>
    </source>
</evidence>
<dbReference type="RefSeq" id="WP_069189426.1">
    <property type="nucleotide sequence ID" value="NZ_FLYE01000044.1"/>
</dbReference>
<dbReference type="CDD" id="cd09600">
    <property type="entry name" value="M1_APN"/>
    <property type="match status" value="1"/>
</dbReference>
<dbReference type="InterPro" id="IPR038438">
    <property type="entry name" value="PepN_Ig-like_sf"/>
</dbReference>
<dbReference type="InterPro" id="IPR001930">
    <property type="entry name" value="Peptidase_M1"/>
</dbReference>
<evidence type="ECO:0000256" key="12">
    <source>
        <dbReference type="ARBA" id="ARBA00059739"/>
    </source>
</evidence>
<dbReference type="InterPro" id="IPR037144">
    <property type="entry name" value="Peptidase_M1_pepN_C_sf"/>
</dbReference>
<dbReference type="InterPro" id="IPR012779">
    <property type="entry name" value="Peptidase_M1_pepN"/>
</dbReference>
<feature type="domain" description="Peptidase M1 alanyl aminopeptidase Ig-like fold" evidence="15">
    <location>
        <begin position="447"/>
        <end position="539"/>
    </location>
</feature>
<evidence type="ECO:0000256" key="10">
    <source>
        <dbReference type="ARBA" id="ARBA00022833"/>
    </source>
</evidence>
<dbReference type="SUPFAM" id="SSF55486">
    <property type="entry name" value="Metalloproteases ('zincins'), catalytic domain"/>
    <property type="match status" value="1"/>
</dbReference>
<dbReference type="GO" id="GO:0016285">
    <property type="term" value="F:alanyl aminopeptidase activity"/>
    <property type="evidence" value="ECO:0007669"/>
    <property type="project" value="UniProtKB-EC"/>
</dbReference>
<keyword evidence="9 18" id="KW-0378">Hydrolase</keyword>
<dbReference type="Pfam" id="PF01433">
    <property type="entry name" value="Peptidase_M1"/>
    <property type="match status" value="1"/>
</dbReference>
<comment type="cofactor">
    <cofactor evidence="2">
        <name>Zn(2+)</name>
        <dbReference type="ChEBI" id="CHEBI:29105"/>
    </cofactor>
</comment>
<dbReference type="InterPro" id="IPR035414">
    <property type="entry name" value="Peptidase_M1_pepN_Ig-like"/>
</dbReference>
<dbReference type="PRINTS" id="PR00756">
    <property type="entry name" value="ALADIPTASE"/>
</dbReference>